<dbReference type="PANTHER" id="PTHR17224:SF1">
    <property type="entry name" value="PEPTIDYL-TRNA HYDROLASE"/>
    <property type="match status" value="1"/>
</dbReference>
<dbReference type="CDD" id="cd00462">
    <property type="entry name" value="PTH"/>
    <property type="match status" value="1"/>
</dbReference>
<evidence type="ECO:0000313" key="12">
    <source>
        <dbReference type="Proteomes" id="UP000460257"/>
    </source>
</evidence>
<dbReference type="Pfam" id="PF01195">
    <property type="entry name" value="Pept_tRNA_hydro"/>
    <property type="match status" value="1"/>
</dbReference>
<name>A0A6N7J3B1_9FIRM</name>
<dbReference type="InterPro" id="IPR018171">
    <property type="entry name" value="Pept_tRNA_hydro_CS"/>
</dbReference>
<feature type="site" description="Discriminates between blocked and unblocked aminoacyl-tRNA" evidence="8">
    <location>
        <position position="9"/>
    </location>
</feature>
<comment type="function">
    <text evidence="8">Hydrolyzes ribosome-free peptidyl-tRNAs (with 1 or more amino acids incorporated), which drop off the ribosome during protein synthesis, or as a result of ribosome stalling.</text>
</comment>
<dbReference type="GO" id="GO:0005737">
    <property type="term" value="C:cytoplasm"/>
    <property type="evidence" value="ECO:0007669"/>
    <property type="project" value="UniProtKB-SubCell"/>
</dbReference>
<dbReference type="InterPro" id="IPR036416">
    <property type="entry name" value="Pept_tRNA_hydro_sf"/>
</dbReference>
<keyword evidence="12" id="KW-1185">Reference proteome</keyword>
<feature type="binding site" evidence="8">
    <location>
        <position position="14"/>
    </location>
    <ligand>
        <name>tRNA</name>
        <dbReference type="ChEBI" id="CHEBI:17843"/>
    </ligand>
</feature>
<feature type="binding site" evidence="8">
    <location>
        <position position="64"/>
    </location>
    <ligand>
        <name>tRNA</name>
        <dbReference type="ChEBI" id="CHEBI:17843"/>
    </ligand>
</feature>
<comment type="function">
    <text evidence="8">Catalyzes the release of premature peptidyl moieties from peptidyl-tRNA molecules trapped in stalled 50S ribosomal subunits, and thus maintains levels of free tRNAs and 50S ribosomes.</text>
</comment>
<keyword evidence="2 8" id="KW-0820">tRNA-binding</keyword>
<dbReference type="Proteomes" id="UP000460257">
    <property type="component" value="Unassembled WGS sequence"/>
</dbReference>
<dbReference type="Gene3D" id="3.40.50.1470">
    <property type="entry name" value="Peptidyl-tRNA hydrolase"/>
    <property type="match status" value="1"/>
</dbReference>
<evidence type="ECO:0000256" key="9">
    <source>
        <dbReference type="RuleBase" id="RU000673"/>
    </source>
</evidence>
<proteinExistence type="inferred from homology"/>
<evidence type="ECO:0000313" key="11">
    <source>
        <dbReference type="EMBL" id="MQN02239.1"/>
    </source>
</evidence>
<dbReference type="GO" id="GO:0072344">
    <property type="term" value="P:rescue of stalled ribosome"/>
    <property type="evidence" value="ECO:0007669"/>
    <property type="project" value="UniProtKB-UniRule"/>
</dbReference>
<dbReference type="GO" id="GO:0006515">
    <property type="term" value="P:protein quality control for misfolded or incompletely synthesized proteins"/>
    <property type="evidence" value="ECO:0007669"/>
    <property type="project" value="UniProtKB-UniRule"/>
</dbReference>
<dbReference type="AlphaFoldDB" id="A0A6N7J3B1"/>
<comment type="subcellular location">
    <subcellularLocation>
        <location evidence="8">Cytoplasm</location>
    </subcellularLocation>
</comment>
<accession>A0A6N7J3B1</accession>
<sequence>MILIAGLGNPGTKYEHTRHNAGFDTIDRLAARHGIVIERPDRKALRGDGVIEGQKVILIKPQTFMNLSGESVGDFANFYKLDPATQVVVFSDDVDLDCGNLRIRKKGSAGGHNGLKNIIEHLGTDKFIRIRIGTGHMLPHGDMISHVLGRLDQSDQKLFDEASKRACDACEMIIAGDIDGAMNKFNQKNSHNK</sequence>
<evidence type="ECO:0000256" key="4">
    <source>
        <dbReference type="ARBA" id="ARBA00022884"/>
    </source>
</evidence>
<dbReference type="EC" id="3.1.1.29" evidence="1 8"/>
<dbReference type="HAMAP" id="MF_00083">
    <property type="entry name" value="Pept_tRNA_hydro_bact"/>
    <property type="match status" value="1"/>
</dbReference>
<organism evidence="11 12">
    <name type="scientific">Candidatus Weimeria bifida</name>
    <dbReference type="NCBI Taxonomy" id="2599074"/>
    <lineage>
        <taxon>Bacteria</taxon>
        <taxon>Bacillati</taxon>
        <taxon>Bacillota</taxon>
        <taxon>Clostridia</taxon>
        <taxon>Lachnospirales</taxon>
        <taxon>Lachnospiraceae</taxon>
        <taxon>Candidatus Weimeria</taxon>
    </lineage>
</organism>
<protein>
    <recommendedName>
        <fullName evidence="7 8">Peptidyl-tRNA hydrolase</fullName>
        <shortName evidence="8">Pth</shortName>
        <ecNumber evidence="1 8">3.1.1.29</ecNumber>
    </recommendedName>
</protein>
<evidence type="ECO:0000256" key="2">
    <source>
        <dbReference type="ARBA" id="ARBA00022555"/>
    </source>
</evidence>
<comment type="similarity">
    <text evidence="5 8 10">Belongs to the PTH family.</text>
</comment>
<dbReference type="GO" id="GO:0004045">
    <property type="term" value="F:peptidyl-tRNA hydrolase activity"/>
    <property type="evidence" value="ECO:0007669"/>
    <property type="project" value="UniProtKB-UniRule"/>
</dbReference>
<feature type="binding site" evidence="8">
    <location>
        <position position="113"/>
    </location>
    <ligand>
        <name>tRNA</name>
        <dbReference type="ChEBI" id="CHEBI:17843"/>
    </ligand>
</feature>
<dbReference type="SUPFAM" id="SSF53178">
    <property type="entry name" value="Peptidyl-tRNA hydrolase-like"/>
    <property type="match status" value="1"/>
</dbReference>
<dbReference type="InterPro" id="IPR001328">
    <property type="entry name" value="Pept_tRNA_hydro"/>
</dbReference>
<dbReference type="FunFam" id="3.40.50.1470:FF:000001">
    <property type="entry name" value="Peptidyl-tRNA hydrolase"/>
    <property type="match status" value="1"/>
</dbReference>
<feature type="active site" description="Proton acceptor" evidence="8">
    <location>
        <position position="19"/>
    </location>
</feature>
<feature type="binding site" evidence="8">
    <location>
        <position position="66"/>
    </location>
    <ligand>
        <name>tRNA</name>
        <dbReference type="ChEBI" id="CHEBI:17843"/>
    </ligand>
</feature>
<evidence type="ECO:0000256" key="1">
    <source>
        <dbReference type="ARBA" id="ARBA00013260"/>
    </source>
</evidence>
<comment type="subunit">
    <text evidence="8">Monomer.</text>
</comment>
<reference evidence="11" key="1">
    <citation type="journal article" date="2020" name="Appl. Environ. Microbiol.">
        <title>Medium-Chain Fatty Acid Synthesis by 'Candidatus Weimeria bifida' gen. nov., sp. nov., and 'Candidatus Pseudoramibacter fermentans' sp. nov.</title>
        <authorList>
            <person name="Scarborough M.J."/>
            <person name="Myers K.S."/>
            <person name="Donohue T.J."/>
            <person name="Noguera D.R."/>
        </authorList>
    </citation>
    <scope>NUCLEOTIDE SEQUENCE</scope>
    <source>
        <strain evidence="11">LCO1.1</strain>
    </source>
</reference>
<evidence type="ECO:0000256" key="5">
    <source>
        <dbReference type="ARBA" id="ARBA00038063"/>
    </source>
</evidence>
<dbReference type="EMBL" id="VOGC01000009">
    <property type="protein sequence ID" value="MQN02239.1"/>
    <property type="molecule type" value="Genomic_DNA"/>
</dbReference>
<comment type="caution">
    <text evidence="11">The sequence shown here is derived from an EMBL/GenBank/DDBJ whole genome shotgun (WGS) entry which is preliminary data.</text>
</comment>
<keyword evidence="4 8" id="KW-0694">RNA-binding</keyword>
<evidence type="ECO:0000256" key="7">
    <source>
        <dbReference type="ARBA" id="ARBA00050038"/>
    </source>
</evidence>
<gene>
    <name evidence="8" type="primary">pth</name>
    <name evidence="11" type="ORF">FRC54_10210</name>
</gene>
<keyword evidence="8" id="KW-0963">Cytoplasm</keyword>
<evidence type="ECO:0000256" key="3">
    <source>
        <dbReference type="ARBA" id="ARBA00022801"/>
    </source>
</evidence>
<evidence type="ECO:0000256" key="6">
    <source>
        <dbReference type="ARBA" id="ARBA00048707"/>
    </source>
</evidence>
<dbReference type="PROSITE" id="PS01196">
    <property type="entry name" value="PEPT_TRNA_HYDROL_2"/>
    <property type="match status" value="1"/>
</dbReference>
<feature type="site" description="Stabilizes the basic form of H active site to accept a proton" evidence="8">
    <location>
        <position position="92"/>
    </location>
</feature>
<dbReference type="GO" id="GO:0000049">
    <property type="term" value="F:tRNA binding"/>
    <property type="evidence" value="ECO:0007669"/>
    <property type="project" value="UniProtKB-UniRule"/>
</dbReference>
<dbReference type="PANTHER" id="PTHR17224">
    <property type="entry name" value="PEPTIDYL-TRNA HYDROLASE"/>
    <property type="match status" value="1"/>
</dbReference>
<dbReference type="NCBIfam" id="TIGR00447">
    <property type="entry name" value="pth"/>
    <property type="match status" value="1"/>
</dbReference>
<evidence type="ECO:0000256" key="8">
    <source>
        <dbReference type="HAMAP-Rule" id="MF_00083"/>
    </source>
</evidence>
<comment type="catalytic activity">
    <reaction evidence="6 8 9">
        <text>an N-acyl-L-alpha-aminoacyl-tRNA + H2O = an N-acyl-L-amino acid + a tRNA + H(+)</text>
        <dbReference type="Rhea" id="RHEA:54448"/>
        <dbReference type="Rhea" id="RHEA-COMP:10123"/>
        <dbReference type="Rhea" id="RHEA-COMP:13883"/>
        <dbReference type="ChEBI" id="CHEBI:15377"/>
        <dbReference type="ChEBI" id="CHEBI:15378"/>
        <dbReference type="ChEBI" id="CHEBI:59874"/>
        <dbReference type="ChEBI" id="CHEBI:78442"/>
        <dbReference type="ChEBI" id="CHEBI:138191"/>
        <dbReference type="EC" id="3.1.1.29"/>
    </reaction>
</comment>
<evidence type="ECO:0000256" key="10">
    <source>
        <dbReference type="RuleBase" id="RU004320"/>
    </source>
</evidence>
<dbReference type="PROSITE" id="PS01195">
    <property type="entry name" value="PEPT_TRNA_HYDROL_1"/>
    <property type="match status" value="1"/>
</dbReference>
<keyword evidence="3 8" id="KW-0378">Hydrolase</keyword>